<reference evidence="3 4" key="1">
    <citation type="submission" date="2017-10" db="EMBL/GenBank/DDBJ databases">
        <title>Sequencing the genomes of 1000 actinobacteria strains.</title>
        <authorList>
            <person name="Klenk H.-P."/>
        </authorList>
    </citation>
    <scope>NUCLEOTIDE SEQUENCE [LARGE SCALE GENOMIC DNA]</scope>
    <source>
        <strain evidence="3 4">DSM 21838</strain>
    </source>
</reference>
<feature type="transmembrane region" description="Helical" evidence="2">
    <location>
        <begin position="124"/>
        <end position="142"/>
    </location>
</feature>
<evidence type="ECO:0008006" key="5">
    <source>
        <dbReference type="Google" id="ProtNLM"/>
    </source>
</evidence>
<feature type="transmembrane region" description="Helical" evidence="2">
    <location>
        <begin position="99"/>
        <end position="118"/>
    </location>
</feature>
<feature type="compositionally biased region" description="Basic and acidic residues" evidence="1">
    <location>
        <begin position="364"/>
        <end position="375"/>
    </location>
</feature>
<feature type="transmembrane region" description="Helical" evidence="2">
    <location>
        <begin position="20"/>
        <end position="38"/>
    </location>
</feature>
<comment type="caution">
    <text evidence="3">The sequence shown here is derived from an EMBL/GenBank/DDBJ whole genome shotgun (WGS) entry which is preliminary data.</text>
</comment>
<proteinExistence type="predicted"/>
<keyword evidence="2" id="KW-0472">Membrane</keyword>
<dbReference type="Proteomes" id="UP000222106">
    <property type="component" value="Unassembled WGS sequence"/>
</dbReference>
<gene>
    <name evidence="3" type="ORF">ATJ97_2581</name>
</gene>
<evidence type="ECO:0000313" key="4">
    <source>
        <dbReference type="Proteomes" id="UP000222106"/>
    </source>
</evidence>
<evidence type="ECO:0000313" key="3">
    <source>
        <dbReference type="EMBL" id="PFG40061.1"/>
    </source>
</evidence>
<protein>
    <recommendedName>
        <fullName evidence="5">Signal transduction histidine kinase</fullName>
    </recommendedName>
</protein>
<keyword evidence="4" id="KW-1185">Reference proteome</keyword>
<evidence type="ECO:0000256" key="1">
    <source>
        <dbReference type="SAM" id="MobiDB-lite"/>
    </source>
</evidence>
<evidence type="ECO:0000256" key="2">
    <source>
        <dbReference type="SAM" id="Phobius"/>
    </source>
</evidence>
<sequence length="375" mass="39521">MAGVSRVPDVVPELRLRGPSGWTVVLAYVACNVFLVATTRAGTNLLWPHVVGLVLFAAAAATAALLPDRHLTRPVTATLAVVPGVLAVLVSWELPPEGLTGYAAWHLGAGSFVLFFLATRAHPVSAWCGMAGVLAATLARVGTTDRDWQALPDLLLTHLSLLLIGTVSGAVLHRATRQAAAVAARTEARWTAQATRLAEAAERNRRVAELERMVRPALERLAAGHVPGPEERRRLAALEAELRDRIRGAALDVPAVVAAVRAARLRGVVVEIMDDGGLAAVPDAAAVLAPLPGMLEAVREGRVVIRILPPRRPAVVSVVVETTEGTSRSTIDSTGTAHRADGNGSGGGEHHVLTGQRQPQPAVARRDVDEGQPER</sequence>
<accession>A0A2A9ENE8</accession>
<dbReference type="AlphaFoldDB" id="A0A2A9ENE8"/>
<organism evidence="3 4">
    <name type="scientific">Georgenia soli</name>
    <dbReference type="NCBI Taxonomy" id="638953"/>
    <lineage>
        <taxon>Bacteria</taxon>
        <taxon>Bacillati</taxon>
        <taxon>Actinomycetota</taxon>
        <taxon>Actinomycetes</taxon>
        <taxon>Micrococcales</taxon>
        <taxon>Bogoriellaceae</taxon>
        <taxon>Georgenia</taxon>
    </lineage>
</organism>
<feature type="transmembrane region" description="Helical" evidence="2">
    <location>
        <begin position="45"/>
        <end position="65"/>
    </location>
</feature>
<feature type="transmembrane region" description="Helical" evidence="2">
    <location>
        <begin position="154"/>
        <end position="172"/>
    </location>
</feature>
<feature type="region of interest" description="Disordered" evidence="1">
    <location>
        <begin position="325"/>
        <end position="375"/>
    </location>
</feature>
<name>A0A2A9ENE8_9MICO</name>
<keyword evidence="2" id="KW-1133">Transmembrane helix</keyword>
<dbReference type="EMBL" id="PDJI01000004">
    <property type="protein sequence ID" value="PFG40061.1"/>
    <property type="molecule type" value="Genomic_DNA"/>
</dbReference>
<keyword evidence="2" id="KW-0812">Transmembrane</keyword>